<dbReference type="PANTHER" id="PTHR33693">
    <property type="entry name" value="TYPE-5 URACIL-DNA GLYCOSYLASE"/>
    <property type="match status" value="1"/>
</dbReference>
<dbReference type="Gene3D" id="3.40.470.10">
    <property type="entry name" value="Uracil-DNA glycosylase-like domain"/>
    <property type="match status" value="1"/>
</dbReference>
<evidence type="ECO:0000256" key="11">
    <source>
        <dbReference type="ARBA" id="ARBA00023204"/>
    </source>
</evidence>
<keyword evidence="10" id="KW-0411">Iron-sulfur</keyword>
<comment type="catalytic activity">
    <reaction evidence="1">
        <text>Hydrolyzes single-stranded DNA or mismatched double-stranded DNA and polynucleotides, releasing free uracil.</text>
        <dbReference type="EC" id="3.2.2.27"/>
    </reaction>
</comment>
<evidence type="ECO:0000256" key="5">
    <source>
        <dbReference type="ARBA" id="ARBA00022485"/>
    </source>
</evidence>
<sequence>MEALHAQIRVCTLCQLHTTRTNAVPGTGPAPAEIMVVGEGPGFNEDLQGKPFVGAAGQLLDKLLAQIGLDRSQVFITNVVKCRPPQNRDPLPLEAETCLPYLRRQFKLVRPKAVLILGRHALQQMLPGVGSISRVHGQFFERSGVGFMPCYHPAAALHNGSLLADLQRDFERVRAHLDSFASRARENLEATPSDHPPTPGPAPLPRPAGSLEPAQLRLL</sequence>
<comment type="caution">
    <text evidence="14">The sequence shown here is derived from an EMBL/GenBank/DDBJ whole genome shotgun (WGS) entry which is preliminary data.</text>
</comment>
<keyword evidence="9" id="KW-0408">Iron</keyword>
<protein>
    <recommendedName>
        <fullName evidence="4">Type-4 uracil-DNA glycosylase</fullName>
        <ecNumber evidence="3">3.2.2.27</ecNumber>
    </recommendedName>
</protein>
<dbReference type="GO" id="GO:0004844">
    <property type="term" value="F:uracil DNA N-glycosylase activity"/>
    <property type="evidence" value="ECO:0007669"/>
    <property type="project" value="UniProtKB-EC"/>
</dbReference>
<evidence type="ECO:0000256" key="12">
    <source>
        <dbReference type="SAM" id="MobiDB-lite"/>
    </source>
</evidence>
<keyword evidence="8" id="KW-0378">Hydrolase</keyword>
<dbReference type="NCBIfam" id="TIGR00758">
    <property type="entry name" value="UDG_fam4"/>
    <property type="match status" value="1"/>
</dbReference>
<dbReference type="InterPro" id="IPR036895">
    <property type="entry name" value="Uracil-DNA_glycosylase-like_sf"/>
</dbReference>
<evidence type="ECO:0000256" key="1">
    <source>
        <dbReference type="ARBA" id="ARBA00001400"/>
    </source>
</evidence>
<evidence type="ECO:0000256" key="6">
    <source>
        <dbReference type="ARBA" id="ARBA00022723"/>
    </source>
</evidence>
<dbReference type="SMART" id="SM00986">
    <property type="entry name" value="UDG"/>
    <property type="match status" value="1"/>
</dbReference>
<feature type="domain" description="Uracil-DNA glycosylase-like" evidence="13">
    <location>
        <begin position="25"/>
        <end position="171"/>
    </location>
</feature>
<dbReference type="Pfam" id="PF03167">
    <property type="entry name" value="UDG"/>
    <property type="match status" value="1"/>
</dbReference>
<dbReference type="InterPro" id="IPR005273">
    <property type="entry name" value="Ura-DNA_glyco_family4"/>
</dbReference>
<organism evidence="14 15">
    <name type="scientific">Candidatus Dormiibacter inghamiae</name>
    <dbReference type="NCBI Taxonomy" id="3127013"/>
    <lineage>
        <taxon>Bacteria</taxon>
        <taxon>Bacillati</taxon>
        <taxon>Candidatus Dormiibacterota</taxon>
        <taxon>Candidatus Dormibacteria</taxon>
        <taxon>Candidatus Dormibacterales</taxon>
        <taxon>Candidatus Dormibacteraceae</taxon>
        <taxon>Candidatus Dormiibacter</taxon>
    </lineage>
</organism>
<dbReference type="SUPFAM" id="SSF52141">
    <property type="entry name" value="Uracil-DNA glycosylase-like"/>
    <property type="match status" value="1"/>
</dbReference>
<accession>A0A934KJ04</accession>
<evidence type="ECO:0000259" key="13">
    <source>
        <dbReference type="SMART" id="SM00986"/>
    </source>
</evidence>
<dbReference type="Proteomes" id="UP000620075">
    <property type="component" value="Unassembled WGS sequence"/>
</dbReference>
<dbReference type="GO" id="GO:0051539">
    <property type="term" value="F:4 iron, 4 sulfur cluster binding"/>
    <property type="evidence" value="ECO:0007669"/>
    <property type="project" value="UniProtKB-KW"/>
</dbReference>
<evidence type="ECO:0000256" key="7">
    <source>
        <dbReference type="ARBA" id="ARBA00022763"/>
    </source>
</evidence>
<dbReference type="InterPro" id="IPR005122">
    <property type="entry name" value="Uracil-DNA_glycosylase-like"/>
</dbReference>
<evidence type="ECO:0000256" key="10">
    <source>
        <dbReference type="ARBA" id="ARBA00023014"/>
    </source>
</evidence>
<evidence type="ECO:0000256" key="2">
    <source>
        <dbReference type="ARBA" id="ARBA00006521"/>
    </source>
</evidence>
<dbReference type="AlphaFoldDB" id="A0A934KJ04"/>
<reference evidence="14 15" key="1">
    <citation type="submission" date="2020-10" db="EMBL/GenBank/DDBJ databases">
        <title>Ca. Dormibacterota MAGs.</title>
        <authorList>
            <person name="Montgomery K."/>
        </authorList>
    </citation>
    <scope>NUCLEOTIDE SEQUENCE [LARGE SCALE GENOMIC DNA]</scope>
    <source>
        <strain evidence="14">SC8811_S16_3</strain>
    </source>
</reference>
<dbReference type="CDD" id="cd10030">
    <property type="entry name" value="UDG-F4_TTUDGA_SPO1dp_like"/>
    <property type="match status" value="1"/>
</dbReference>
<evidence type="ECO:0000313" key="14">
    <source>
        <dbReference type="EMBL" id="MBJ7602955.1"/>
    </source>
</evidence>
<dbReference type="SMART" id="SM00987">
    <property type="entry name" value="UreE_C"/>
    <property type="match status" value="1"/>
</dbReference>
<dbReference type="InterPro" id="IPR051536">
    <property type="entry name" value="UDG_Type-4/5"/>
</dbReference>
<name>A0A934KJ04_9BACT</name>
<keyword evidence="5" id="KW-0004">4Fe-4S</keyword>
<feature type="region of interest" description="Disordered" evidence="12">
    <location>
        <begin position="187"/>
        <end position="219"/>
    </location>
</feature>
<evidence type="ECO:0000256" key="3">
    <source>
        <dbReference type="ARBA" id="ARBA00012030"/>
    </source>
</evidence>
<gene>
    <name evidence="14" type="ORF">JF888_07155</name>
</gene>
<evidence type="ECO:0000256" key="9">
    <source>
        <dbReference type="ARBA" id="ARBA00023004"/>
    </source>
</evidence>
<keyword evidence="11" id="KW-0234">DNA repair</keyword>
<dbReference type="EC" id="3.2.2.27" evidence="3"/>
<dbReference type="GO" id="GO:0046872">
    <property type="term" value="F:metal ion binding"/>
    <property type="evidence" value="ECO:0007669"/>
    <property type="project" value="UniProtKB-KW"/>
</dbReference>
<evidence type="ECO:0000313" key="15">
    <source>
        <dbReference type="Proteomes" id="UP000620075"/>
    </source>
</evidence>
<proteinExistence type="inferred from homology"/>
<evidence type="ECO:0000256" key="4">
    <source>
        <dbReference type="ARBA" id="ARBA00019403"/>
    </source>
</evidence>
<comment type="similarity">
    <text evidence="2">Belongs to the uracil-DNA glycosylase (UDG) superfamily. Type 4 (UDGa) family.</text>
</comment>
<keyword evidence="7" id="KW-0227">DNA damage</keyword>
<dbReference type="PANTHER" id="PTHR33693:SF1">
    <property type="entry name" value="TYPE-4 URACIL-DNA GLYCOSYLASE"/>
    <property type="match status" value="1"/>
</dbReference>
<dbReference type="GO" id="GO:0006281">
    <property type="term" value="P:DNA repair"/>
    <property type="evidence" value="ECO:0007669"/>
    <property type="project" value="UniProtKB-KW"/>
</dbReference>
<evidence type="ECO:0000256" key="8">
    <source>
        <dbReference type="ARBA" id="ARBA00022801"/>
    </source>
</evidence>
<keyword evidence="6" id="KW-0479">Metal-binding</keyword>
<dbReference type="EMBL" id="JAEKNQ010000028">
    <property type="protein sequence ID" value="MBJ7602955.1"/>
    <property type="molecule type" value="Genomic_DNA"/>
</dbReference>
<feature type="compositionally biased region" description="Pro residues" evidence="12">
    <location>
        <begin position="194"/>
        <end position="206"/>
    </location>
</feature>